<dbReference type="Proteomes" id="UP000501926">
    <property type="component" value="Chromosome"/>
</dbReference>
<dbReference type="AlphaFoldDB" id="Q1PYZ8"/>
<dbReference type="EMBL" id="CP049055">
    <property type="protein sequence ID" value="QII10335.1"/>
    <property type="molecule type" value="Genomic_DNA"/>
</dbReference>
<accession>Q1PYZ8</accession>
<sequence length="60" mass="7115">MALLFFLDFIEFSYSISILLSRFRGRNLRGDFFYRLSMDRPHNDKAISLCGFFCFSTCDI</sequence>
<evidence type="ECO:0000313" key="3">
    <source>
        <dbReference type="Proteomes" id="UP000501926"/>
    </source>
</evidence>
<protein>
    <submittedName>
        <fullName evidence="1">Uncharacterized protein</fullName>
    </submittedName>
</protein>
<reference evidence="2 3" key="3">
    <citation type="submission" date="2020-02" db="EMBL/GenBank/DDBJ databases">
        <title>Newly sequenced genome of strain CSTR1 showed variability in Candidatus Kuenenia stuttgartiensis genomes.</title>
        <authorList>
            <person name="Ding C."/>
            <person name="Adrian L."/>
        </authorList>
    </citation>
    <scope>NUCLEOTIDE SEQUENCE [LARGE SCALE GENOMIC DNA]</scope>
    <source>
        <strain evidence="2 3">CSTR1</strain>
    </source>
</reference>
<evidence type="ECO:0000313" key="1">
    <source>
        <dbReference type="EMBL" id="CAJ72300.1"/>
    </source>
</evidence>
<reference evidence="1" key="1">
    <citation type="journal article" date="2006" name="Nature">
        <title>Deciphering the evolution and metabolism of an anammox bacterium from a community genome.</title>
        <authorList>
            <person name="Strous M."/>
            <person name="Pelletier E."/>
            <person name="Mangenot S."/>
            <person name="Rattei T."/>
            <person name="Lehner A."/>
            <person name="Taylor M.W."/>
            <person name="Horn M."/>
            <person name="Daims H."/>
            <person name="Bartol-Mavel D."/>
            <person name="Wincker P."/>
            <person name="Barbe V."/>
            <person name="Fonknechten N."/>
            <person name="Vallenet D."/>
            <person name="Segurens B."/>
            <person name="Schenowitz-Truong C."/>
            <person name="Medigue C."/>
            <person name="Collingro A."/>
            <person name="Snel B."/>
            <person name="Dutilh B.E."/>
            <person name="OpDenCamp H.J.M."/>
            <person name="vanDerDrift C."/>
            <person name="Cirpus I."/>
            <person name="vanDePas-Schoonen K.T."/>
            <person name="Harhangi H.R."/>
            <person name="vanNiftrik L."/>
            <person name="Schmid M."/>
            <person name="Keltjens J."/>
            <person name="vanDeVossenberg J."/>
            <person name="Kartal B."/>
            <person name="Meier H."/>
            <person name="Frishman D."/>
            <person name="Huynen M.A."/>
            <person name="Mewes H."/>
            <person name="Weissenbach J."/>
            <person name="Jetten M.S.M."/>
            <person name="Wagner M."/>
            <person name="LePaslier D."/>
        </authorList>
    </citation>
    <scope>NUCLEOTIDE SEQUENCE</scope>
</reference>
<name>Q1PYZ8_KUEST</name>
<reference evidence="1" key="2">
    <citation type="submission" date="2006-01" db="EMBL/GenBank/DDBJ databases">
        <authorList>
            <person name="Genoscope"/>
        </authorList>
    </citation>
    <scope>NUCLEOTIDE SEQUENCE</scope>
</reference>
<evidence type="ECO:0000313" key="2">
    <source>
        <dbReference type="EMBL" id="QII10335.1"/>
    </source>
</evidence>
<gene>
    <name evidence="2" type="ORF">KsCSTR_09560</name>
    <name evidence="1" type="ORF">kustd1555</name>
</gene>
<organism evidence="1">
    <name type="scientific">Kuenenia stuttgartiensis</name>
    <dbReference type="NCBI Taxonomy" id="174633"/>
    <lineage>
        <taxon>Bacteria</taxon>
        <taxon>Pseudomonadati</taxon>
        <taxon>Planctomycetota</taxon>
        <taxon>Candidatus Brocadiia</taxon>
        <taxon>Candidatus Brocadiales</taxon>
        <taxon>Candidatus Brocadiaceae</taxon>
        <taxon>Candidatus Kuenenia</taxon>
    </lineage>
</organism>
<dbReference type="EMBL" id="CT573072">
    <property type="protein sequence ID" value="CAJ72300.1"/>
    <property type="molecule type" value="Genomic_DNA"/>
</dbReference>
<proteinExistence type="predicted"/>